<dbReference type="EMBL" id="DQ155071">
    <property type="protein sequence ID" value="AAZ91597.1"/>
    <property type="molecule type" value="Genomic_DNA"/>
</dbReference>
<protein>
    <submittedName>
        <fullName evidence="1">Pol protein</fullName>
    </submittedName>
</protein>
<gene>
    <name evidence="1" type="primary">pol</name>
</gene>
<evidence type="ECO:0000313" key="1">
    <source>
        <dbReference type="EMBL" id="AAZ91597.1"/>
    </source>
</evidence>
<reference evidence="1" key="1">
    <citation type="submission" date="2005-08" db="EMBL/GenBank/DDBJ databases">
        <title>Genomic Diversity of HIV-1 subtypes in Northern Kenya.</title>
        <authorList>
            <person name="Khamadi S.A."/>
            <person name="Ochieng W."/>
            <person name="Lihana R.W."/>
            <person name="Kiptoo M.K."/>
            <person name="Kinyua J.G."/>
            <person name="Lagat N."/>
            <person name="Muriuki J."/>
            <person name="Mwangi J."/>
            <person name="Pelle R."/>
            <person name="Muigai A."/>
            <person name="Carter J."/>
            <person name="Yamada R."/>
            <person name="Mpoke S."/>
        </authorList>
    </citation>
    <scope>NUCLEOTIDE SEQUENCE</scope>
    <source>
        <strain evidence="1">MYLD005</strain>
    </source>
</reference>
<organismHost>
    <name type="scientific">Homo sapiens</name>
    <name type="common">Human</name>
    <dbReference type="NCBI Taxonomy" id="9606"/>
</organismHost>
<sequence>FFFPQNSQEQHTIYCNSQEDGQSKSYIQIMGSNFTSAASSGRLLGGAGIQQEFGNSLQSPKSGSSRIHESRVKEIIGQVRDQAEHLKTAVQMAVFIHNFKRRG</sequence>
<dbReference type="InterPro" id="IPR012337">
    <property type="entry name" value="RNaseH-like_sf"/>
</dbReference>
<feature type="non-terminal residue" evidence="1">
    <location>
        <position position="1"/>
    </location>
</feature>
<organism evidence="1">
    <name type="scientific">Human immunodeficiency virus type 1</name>
    <name type="common">HIV-1</name>
    <dbReference type="NCBI Taxonomy" id="11676"/>
    <lineage>
        <taxon>Viruses</taxon>
        <taxon>Riboviria</taxon>
        <taxon>Pararnavirae</taxon>
        <taxon>Artverviricota</taxon>
        <taxon>Revtraviricetes</taxon>
        <taxon>Ortervirales</taxon>
        <taxon>Retroviridae</taxon>
        <taxon>Orthoretrovirinae</taxon>
        <taxon>Lentivirus</taxon>
        <taxon>Lentivirus humimdef1</taxon>
    </lineage>
</organism>
<proteinExistence type="predicted"/>
<dbReference type="SUPFAM" id="SSF53098">
    <property type="entry name" value="Ribonuclease H-like"/>
    <property type="match status" value="1"/>
</dbReference>
<name>Q3S7Q9_HV1</name>
<feature type="non-terminal residue" evidence="1">
    <location>
        <position position="103"/>
    </location>
</feature>
<accession>Q3S7Q9</accession>